<name>A0AAP8HU69_ECOLX</name>
<sequence>MSTLRRLILCTALLIAFILLGAQALGMLAAHRYLNTQLAQQGQAGASALAWVLSHDPGGVQDKRQLADDLFGAGMYALVRIA</sequence>
<proteinExistence type="predicted"/>
<feature type="non-terminal residue" evidence="1">
    <location>
        <position position="82"/>
    </location>
</feature>
<evidence type="ECO:0000313" key="2">
    <source>
        <dbReference type="Proteomes" id="UP000233549"/>
    </source>
</evidence>
<gene>
    <name evidence="1" type="ORF">CWS33_30140</name>
</gene>
<protein>
    <submittedName>
        <fullName evidence="1">GGDEF-domain containing protein</fullName>
    </submittedName>
</protein>
<dbReference type="EMBL" id="PITP01000602">
    <property type="protein sequence ID" value="PKD78466.1"/>
    <property type="molecule type" value="Genomic_DNA"/>
</dbReference>
<organism evidence="1 2">
    <name type="scientific">Escherichia coli</name>
    <dbReference type="NCBI Taxonomy" id="562"/>
    <lineage>
        <taxon>Bacteria</taxon>
        <taxon>Pseudomonadati</taxon>
        <taxon>Pseudomonadota</taxon>
        <taxon>Gammaproteobacteria</taxon>
        <taxon>Enterobacterales</taxon>
        <taxon>Enterobacteriaceae</taxon>
        <taxon>Escherichia</taxon>
    </lineage>
</organism>
<dbReference type="AlphaFoldDB" id="A0AAP8HU69"/>
<accession>A0AAP8HU69</accession>
<reference evidence="1 2" key="1">
    <citation type="submission" date="2017-12" db="EMBL/GenBank/DDBJ databases">
        <title>Rapid rising of carbapenem-resistant Enterobacteriaceae(CRE) and emergence of colistin resistance genemcr-1 in CRE in the hospital of Henan, China.</title>
        <authorList>
            <person name="Sun Q."/>
            <person name="Zhang R."/>
            <person name="Li Y."/>
            <person name="Shen Y."/>
            <person name="Zhang Y."/>
            <person name="Yang J."/>
            <person name="Shu L."/>
            <person name="Zhou H."/>
            <person name="Wang Y."/>
            <person name="Wang B."/>
            <person name="Shen Z."/>
        </authorList>
    </citation>
    <scope>NUCLEOTIDE SEQUENCE [LARGE SCALE GENOMIC DNA]</scope>
    <source>
        <strain evidence="1 2">3512</strain>
    </source>
</reference>
<dbReference type="Proteomes" id="UP000233549">
    <property type="component" value="Unassembled WGS sequence"/>
</dbReference>
<comment type="caution">
    <text evidence="1">The sequence shown here is derived from an EMBL/GenBank/DDBJ whole genome shotgun (WGS) entry which is preliminary data.</text>
</comment>
<evidence type="ECO:0000313" key="1">
    <source>
        <dbReference type="EMBL" id="PKD78466.1"/>
    </source>
</evidence>